<evidence type="ECO:0000313" key="1">
    <source>
        <dbReference type="EMBL" id="KAJ5345433.1"/>
    </source>
</evidence>
<organism evidence="1 2">
    <name type="scientific">Penicillium brevicompactum</name>
    <dbReference type="NCBI Taxonomy" id="5074"/>
    <lineage>
        <taxon>Eukaryota</taxon>
        <taxon>Fungi</taxon>
        <taxon>Dikarya</taxon>
        <taxon>Ascomycota</taxon>
        <taxon>Pezizomycotina</taxon>
        <taxon>Eurotiomycetes</taxon>
        <taxon>Eurotiomycetidae</taxon>
        <taxon>Eurotiales</taxon>
        <taxon>Aspergillaceae</taxon>
        <taxon>Penicillium</taxon>
    </lineage>
</organism>
<accession>A0A9W9QW01</accession>
<evidence type="ECO:0000313" key="2">
    <source>
        <dbReference type="Proteomes" id="UP001147695"/>
    </source>
</evidence>
<reference evidence="1" key="1">
    <citation type="submission" date="2022-12" db="EMBL/GenBank/DDBJ databases">
        <authorList>
            <person name="Petersen C."/>
        </authorList>
    </citation>
    <scope>NUCLEOTIDE SEQUENCE</scope>
    <source>
        <strain evidence="1">IBT 35673</strain>
    </source>
</reference>
<comment type="caution">
    <text evidence="1">The sequence shown here is derived from an EMBL/GenBank/DDBJ whole genome shotgun (WGS) entry which is preliminary data.</text>
</comment>
<protein>
    <submittedName>
        <fullName evidence="1">Uncharacterized protein</fullName>
    </submittedName>
</protein>
<dbReference type="Proteomes" id="UP001147695">
    <property type="component" value="Unassembled WGS sequence"/>
</dbReference>
<dbReference type="AlphaFoldDB" id="A0A9W9QW01"/>
<dbReference type="OrthoDB" id="4331647at2759"/>
<sequence>MANNMTMDGHRAVPHDFKRVYSQTCENFAHKLETQVFAVLETKPNTDFKPVEDRIAELGDKALEIGFLANAGEMSIRDHPKVKLKWGNLSVQEICRKIKDELHDIREQFHHTDRKASAERLAALAMVLPF</sequence>
<dbReference type="EMBL" id="JAPZBQ010000002">
    <property type="protein sequence ID" value="KAJ5345433.1"/>
    <property type="molecule type" value="Genomic_DNA"/>
</dbReference>
<proteinExistence type="predicted"/>
<gene>
    <name evidence="1" type="ORF">N7452_003437</name>
</gene>
<reference evidence="1" key="2">
    <citation type="journal article" date="2023" name="IMA Fungus">
        <title>Comparative genomic study of the Penicillium genus elucidates a diverse pangenome and 15 lateral gene transfer events.</title>
        <authorList>
            <person name="Petersen C."/>
            <person name="Sorensen T."/>
            <person name="Nielsen M.R."/>
            <person name="Sondergaard T.E."/>
            <person name="Sorensen J.L."/>
            <person name="Fitzpatrick D.A."/>
            <person name="Frisvad J.C."/>
            <person name="Nielsen K.L."/>
        </authorList>
    </citation>
    <scope>NUCLEOTIDE SEQUENCE</scope>
    <source>
        <strain evidence="1">IBT 35673</strain>
    </source>
</reference>
<name>A0A9W9QW01_PENBR</name>